<accession>A0A9W4S015</accession>
<proteinExistence type="predicted"/>
<evidence type="ECO:0000256" key="1">
    <source>
        <dbReference type="SAM" id="Phobius"/>
    </source>
</evidence>
<keyword evidence="1" id="KW-1133">Transmembrane helix</keyword>
<feature type="transmembrane region" description="Helical" evidence="1">
    <location>
        <begin position="16"/>
        <end position="36"/>
    </location>
</feature>
<keyword evidence="3" id="KW-1185">Reference proteome</keyword>
<dbReference type="Proteomes" id="UP001152533">
    <property type="component" value="Unassembled WGS sequence"/>
</dbReference>
<keyword evidence="1" id="KW-0812">Transmembrane</keyword>
<comment type="caution">
    <text evidence="2">The sequence shown here is derived from an EMBL/GenBank/DDBJ whole genome shotgun (WGS) entry which is preliminary data.</text>
</comment>
<evidence type="ECO:0000313" key="2">
    <source>
        <dbReference type="EMBL" id="CAI0650426.1"/>
    </source>
</evidence>
<dbReference type="AlphaFoldDB" id="A0A9W4S015"/>
<organism evidence="2 3">
    <name type="scientific">Colletotrichum noveboracense</name>
    <dbReference type="NCBI Taxonomy" id="2664923"/>
    <lineage>
        <taxon>Eukaryota</taxon>
        <taxon>Fungi</taxon>
        <taxon>Dikarya</taxon>
        <taxon>Ascomycota</taxon>
        <taxon>Pezizomycotina</taxon>
        <taxon>Sordariomycetes</taxon>
        <taxon>Hypocreomycetidae</taxon>
        <taxon>Glomerellales</taxon>
        <taxon>Glomerellaceae</taxon>
        <taxon>Colletotrichum</taxon>
        <taxon>Colletotrichum gloeosporioides species complex</taxon>
    </lineage>
</organism>
<protein>
    <submittedName>
        <fullName evidence="2">Uncharacterized protein</fullName>
    </submittedName>
</protein>
<gene>
    <name evidence="2" type="ORF">CGXH109_LOCUS95902</name>
</gene>
<evidence type="ECO:0000313" key="3">
    <source>
        <dbReference type="Proteomes" id="UP001152533"/>
    </source>
</evidence>
<name>A0A9W4S015_9PEZI</name>
<reference evidence="2" key="1">
    <citation type="submission" date="2022-08" db="EMBL/GenBank/DDBJ databases">
        <authorList>
            <person name="Giroux E."/>
            <person name="Giroux E."/>
        </authorList>
    </citation>
    <scope>NUCLEOTIDE SEQUENCE</scope>
    <source>
        <strain evidence="2">H1091258</strain>
    </source>
</reference>
<keyword evidence="1" id="KW-0472">Membrane</keyword>
<dbReference type="EMBL" id="CAMGZC010000864">
    <property type="protein sequence ID" value="CAI0650426.1"/>
    <property type="molecule type" value="Genomic_DNA"/>
</dbReference>
<sequence length="114" mass="12272">MGSVGQAVSDWVNDCLIALASVLSGVASIGLAWLWFKWRANYVWVHQHIVIPNAGELVDRVLVHHSVTGRSCSSLGFGLLTEHCAFWPAGSTVVNPSIIVPSHILNIYTAHGGQ</sequence>